<comment type="caution">
    <text evidence="7">The sequence shown here is derived from an EMBL/GenBank/DDBJ whole genome shotgun (WGS) entry which is preliminary data.</text>
</comment>
<keyword evidence="5 6" id="KW-0472">Membrane</keyword>
<evidence type="ECO:0000256" key="4">
    <source>
        <dbReference type="ARBA" id="ARBA00022989"/>
    </source>
</evidence>
<organism evidence="7 8">
    <name type="scientific">Selenomonas montiformis</name>
    <dbReference type="NCBI Taxonomy" id="2652285"/>
    <lineage>
        <taxon>Bacteria</taxon>
        <taxon>Bacillati</taxon>
        <taxon>Bacillota</taxon>
        <taxon>Negativicutes</taxon>
        <taxon>Selenomonadales</taxon>
        <taxon>Selenomonadaceae</taxon>
        <taxon>Selenomonas</taxon>
    </lineage>
</organism>
<dbReference type="NCBIfam" id="TIGR01195">
    <property type="entry name" value="oadG_fam"/>
    <property type="match status" value="1"/>
</dbReference>
<comment type="subcellular location">
    <subcellularLocation>
        <location evidence="1">Cell membrane</location>
    </subcellularLocation>
</comment>
<dbReference type="GO" id="GO:0015081">
    <property type="term" value="F:sodium ion transmembrane transporter activity"/>
    <property type="evidence" value="ECO:0007669"/>
    <property type="project" value="InterPro"/>
</dbReference>
<dbReference type="Proteomes" id="UP000430222">
    <property type="component" value="Unassembled WGS sequence"/>
</dbReference>
<dbReference type="Pfam" id="PF04277">
    <property type="entry name" value="OAD_gamma"/>
    <property type="match status" value="1"/>
</dbReference>
<evidence type="ECO:0000313" key="7">
    <source>
        <dbReference type="EMBL" id="MSV25511.1"/>
    </source>
</evidence>
<keyword evidence="4 6" id="KW-1133">Transmembrane helix</keyword>
<accession>A0A6I2V0R1</accession>
<keyword evidence="8" id="KW-1185">Reference proteome</keyword>
<evidence type="ECO:0000256" key="2">
    <source>
        <dbReference type="ARBA" id="ARBA00022475"/>
    </source>
</evidence>
<evidence type="ECO:0000256" key="3">
    <source>
        <dbReference type="ARBA" id="ARBA00022692"/>
    </source>
</evidence>
<dbReference type="AlphaFoldDB" id="A0A6I2V0R1"/>
<keyword evidence="3 6" id="KW-0812">Transmembrane</keyword>
<evidence type="ECO:0000256" key="5">
    <source>
        <dbReference type="ARBA" id="ARBA00023136"/>
    </source>
</evidence>
<sequence length="113" mass="12031">MSQPVTSNPFIIMLINMTVVFLVLIALGLVIKLIHYLDPTKPKVKQESAAPAVVPDPSPAAPAAEEGISPEVVAVIAAALSSYGYGPEQIHAIRPLSRDGWKNSGRVPFSNPF</sequence>
<name>A0A6I2V0R1_9FIRM</name>
<gene>
    <name evidence="7" type="ORF">FYJ78_10045</name>
</gene>
<feature type="transmembrane region" description="Helical" evidence="6">
    <location>
        <begin position="12"/>
        <end position="34"/>
    </location>
</feature>
<evidence type="ECO:0000256" key="6">
    <source>
        <dbReference type="SAM" id="Phobius"/>
    </source>
</evidence>
<protein>
    <submittedName>
        <fullName evidence="7">Glutaconyl-CoA decarboxylase subunit delta</fullName>
    </submittedName>
</protein>
<proteinExistence type="predicted"/>
<reference evidence="7 8" key="1">
    <citation type="submission" date="2019-08" db="EMBL/GenBank/DDBJ databases">
        <title>In-depth cultivation of the pig gut microbiome towards novel bacterial diversity and tailored functional studies.</title>
        <authorList>
            <person name="Wylensek D."/>
            <person name="Hitch T.C.A."/>
            <person name="Clavel T."/>
        </authorList>
    </citation>
    <scope>NUCLEOTIDE SEQUENCE [LARGE SCALE GENOMIC DNA]</scope>
    <source>
        <strain evidence="8">WCA-380-WT-3B3</strain>
    </source>
</reference>
<dbReference type="GO" id="GO:0005886">
    <property type="term" value="C:plasma membrane"/>
    <property type="evidence" value="ECO:0007669"/>
    <property type="project" value="UniProtKB-SubCell"/>
</dbReference>
<dbReference type="RefSeq" id="WP_154621267.1">
    <property type="nucleotide sequence ID" value="NZ_VUNL01000011.1"/>
</dbReference>
<dbReference type="GO" id="GO:0036376">
    <property type="term" value="P:sodium ion export across plasma membrane"/>
    <property type="evidence" value="ECO:0007669"/>
    <property type="project" value="InterPro"/>
</dbReference>
<dbReference type="InterPro" id="IPR005899">
    <property type="entry name" value="Na_pump_deCOase"/>
</dbReference>
<keyword evidence="2" id="KW-1003">Cell membrane</keyword>
<evidence type="ECO:0000256" key="1">
    <source>
        <dbReference type="ARBA" id="ARBA00004236"/>
    </source>
</evidence>
<evidence type="ECO:0000313" key="8">
    <source>
        <dbReference type="Proteomes" id="UP000430222"/>
    </source>
</evidence>
<dbReference type="EMBL" id="VUNL01000011">
    <property type="protein sequence ID" value="MSV25511.1"/>
    <property type="molecule type" value="Genomic_DNA"/>
</dbReference>